<proteinExistence type="predicted"/>
<protein>
    <recommendedName>
        <fullName evidence="1">Macro domain-containing protein</fullName>
    </recommendedName>
</protein>
<dbReference type="PANTHER" id="PTHR11106:SF27">
    <property type="entry name" value="MACRO DOMAIN-CONTAINING PROTEIN"/>
    <property type="match status" value="1"/>
</dbReference>
<dbReference type="SUPFAM" id="SSF52949">
    <property type="entry name" value="Macro domain-like"/>
    <property type="match status" value="1"/>
</dbReference>
<dbReference type="PANTHER" id="PTHR11106">
    <property type="entry name" value="GANGLIOSIDE INDUCED DIFFERENTIATION ASSOCIATED PROTEIN 2-RELATED"/>
    <property type="match status" value="1"/>
</dbReference>
<comment type="caution">
    <text evidence="2">The sequence shown here is derived from an EMBL/GenBank/DDBJ whole genome shotgun (WGS) entry which is preliminary data.</text>
</comment>
<name>A0A0F6MP71_TREDN</name>
<dbReference type="EMBL" id="AGDY01000006">
    <property type="protein sequence ID" value="EMB21623.1"/>
    <property type="molecule type" value="Genomic_DNA"/>
</dbReference>
<dbReference type="RefSeq" id="WP_002692164.1">
    <property type="nucleotide sequence ID" value="NZ_CM001797.1"/>
</dbReference>
<organism evidence="2">
    <name type="scientific">Treponema denticola OTK</name>
    <dbReference type="NCBI Taxonomy" id="999434"/>
    <lineage>
        <taxon>Bacteria</taxon>
        <taxon>Pseudomonadati</taxon>
        <taxon>Spirochaetota</taxon>
        <taxon>Spirochaetia</taxon>
        <taxon>Spirochaetales</taxon>
        <taxon>Treponemataceae</taxon>
        <taxon>Treponema</taxon>
    </lineage>
</organism>
<dbReference type="PROSITE" id="PS51154">
    <property type="entry name" value="MACRO"/>
    <property type="match status" value="1"/>
</dbReference>
<dbReference type="Proteomes" id="UP000011701">
    <property type="component" value="Chromosome"/>
</dbReference>
<dbReference type="Pfam" id="PF01661">
    <property type="entry name" value="Macro"/>
    <property type="match status" value="1"/>
</dbReference>
<dbReference type="InterPro" id="IPR043472">
    <property type="entry name" value="Macro_dom-like"/>
</dbReference>
<evidence type="ECO:0000313" key="2">
    <source>
        <dbReference type="EMBL" id="EMB21623.1"/>
    </source>
</evidence>
<dbReference type="AlphaFoldDB" id="A0A0F6MP71"/>
<dbReference type="InterPro" id="IPR002589">
    <property type="entry name" value="Macro_dom"/>
</dbReference>
<dbReference type="SMART" id="SM00506">
    <property type="entry name" value="A1pp"/>
    <property type="match status" value="1"/>
</dbReference>
<sequence length="176" mass="19270">MENTSTLIEIINADITKLKVDAIVNAANTTLLGGSGVDGAIHAAAGPELLEECRTLKGCKTGEAKITEAYKLPSKYVIHTPGPVYENGKNGEAELLANSYRSCLNLAFEYGCKSIAFPCISTGVYGYPKEEAAKIALNEIFAFLKKHKDCMKVFIVCFGKENEEIYRKIMEKNYTT</sequence>
<dbReference type="HOGENOM" id="CLU_046550_5_1_12"/>
<dbReference type="NCBIfam" id="NF001664">
    <property type="entry name" value="PRK00431.1-6"/>
    <property type="match status" value="1"/>
</dbReference>
<evidence type="ECO:0000259" key="1">
    <source>
        <dbReference type="PROSITE" id="PS51154"/>
    </source>
</evidence>
<dbReference type="Gene3D" id="3.40.220.10">
    <property type="entry name" value="Leucine Aminopeptidase, subunit E, domain 1"/>
    <property type="match status" value="1"/>
</dbReference>
<dbReference type="CDD" id="cd02908">
    <property type="entry name" value="Macro_OAADPr_deacetylase"/>
    <property type="match status" value="1"/>
</dbReference>
<feature type="domain" description="Macro" evidence="1">
    <location>
        <begin position="1"/>
        <end position="174"/>
    </location>
</feature>
<dbReference type="PATRIC" id="fig|999434.4.peg.1448"/>
<accession>A0A0F6MP71</accession>
<gene>
    <name evidence="2" type="ORF">HMPREF9723_01396</name>
</gene>
<reference evidence="2" key="1">
    <citation type="submission" date="2012-01" db="EMBL/GenBank/DDBJ databases">
        <title>The Genome Sequence of Treponema denticola OTK.</title>
        <authorList>
            <consortium name="The Broad Institute Genome Sequencing Platform"/>
            <person name="Earl A."/>
            <person name="Ward D."/>
            <person name="Feldgarden M."/>
            <person name="Gevers D."/>
            <person name="Blanton J.M."/>
            <person name="Fenno C.J."/>
            <person name="Baranova O.V."/>
            <person name="Mathney J."/>
            <person name="Dewhirst F.E."/>
            <person name="Izard J."/>
            <person name="Young S.K."/>
            <person name="Zeng Q."/>
            <person name="Gargeya S."/>
            <person name="Fitzgerald M."/>
            <person name="Haas B."/>
            <person name="Abouelleil A."/>
            <person name="Alvarado L."/>
            <person name="Arachchi H.M."/>
            <person name="Berlin A."/>
            <person name="Chapman S.B."/>
            <person name="Gearin G."/>
            <person name="Goldberg J."/>
            <person name="Griggs A."/>
            <person name="Gujja S."/>
            <person name="Hansen M."/>
            <person name="Heiman D."/>
            <person name="Howarth C."/>
            <person name="Larimer J."/>
            <person name="Lui A."/>
            <person name="MacDonald P.J.P."/>
            <person name="McCowen C."/>
            <person name="Montmayeur A."/>
            <person name="Murphy C."/>
            <person name="Neiman D."/>
            <person name="Pearson M."/>
            <person name="Priest M."/>
            <person name="Roberts A."/>
            <person name="Saif S."/>
            <person name="Shea T."/>
            <person name="Sisk P."/>
            <person name="Stolte C."/>
            <person name="Sykes S."/>
            <person name="Wortman J."/>
            <person name="Nusbaum C."/>
            <person name="Birren B."/>
        </authorList>
    </citation>
    <scope>NUCLEOTIDE SEQUENCE [LARGE SCALE GENOMIC DNA]</scope>
    <source>
        <strain evidence="2">OTK</strain>
    </source>
</reference>